<dbReference type="RefSeq" id="WP_126218162.1">
    <property type="nucleotide sequence ID" value="NZ_PEMG01000007.1"/>
</dbReference>
<accession>A0A430UVD3</accession>
<name>A0A430UVD3_THESC</name>
<dbReference type="InterPro" id="IPR010985">
    <property type="entry name" value="Ribbon_hlx_hlx"/>
</dbReference>
<proteinExistence type="predicted"/>
<evidence type="ECO:0000313" key="1">
    <source>
        <dbReference type="EMBL" id="RTI13030.1"/>
    </source>
</evidence>
<gene>
    <name evidence="1" type="ORF">CSW30_00305</name>
</gene>
<comment type="caution">
    <text evidence="1">The sequence shown here is derived from an EMBL/GenBank/DDBJ whole genome shotgun (WGS) entry which is preliminary data.</text>
</comment>
<dbReference type="Gene3D" id="1.10.1220.10">
    <property type="entry name" value="Met repressor-like"/>
    <property type="match status" value="1"/>
</dbReference>
<dbReference type="InterPro" id="IPR013321">
    <property type="entry name" value="Arc_rbn_hlx_hlx"/>
</dbReference>
<evidence type="ECO:0000313" key="2">
    <source>
        <dbReference type="Proteomes" id="UP000287173"/>
    </source>
</evidence>
<dbReference type="SUPFAM" id="SSF47598">
    <property type="entry name" value="Ribbon-helix-helix"/>
    <property type="match status" value="1"/>
</dbReference>
<dbReference type="Proteomes" id="UP000287173">
    <property type="component" value="Unassembled WGS sequence"/>
</dbReference>
<dbReference type="GO" id="GO:0006355">
    <property type="term" value="P:regulation of DNA-templated transcription"/>
    <property type="evidence" value="ECO:0007669"/>
    <property type="project" value="InterPro"/>
</dbReference>
<protein>
    <recommendedName>
        <fullName evidence="3">Toxin-antitoxin system HicB family antitoxin</fullName>
    </recommendedName>
</protein>
<evidence type="ECO:0008006" key="3">
    <source>
        <dbReference type="Google" id="ProtNLM"/>
    </source>
</evidence>
<organism evidence="1 2">
    <name type="scientific">Thermus scotoductus</name>
    <dbReference type="NCBI Taxonomy" id="37636"/>
    <lineage>
        <taxon>Bacteria</taxon>
        <taxon>Thermotogati</taxon>
        <taxon>Deinococcota</taxon>
        <taxon>Deinococci</taxon>
        <taxon>Thermales</taxon>
        <taxon>Thermaceae</taxon>
        <taxon>Thermus</taxon>
    </lineage>
</organism>
<dbReference type="AlphaFoldDB" id="A0A430UVD3"/>
<sequence>MHPLDSTFRTFLLRLDPRLYAVLEKCAQDELRSVNAQIEYLLKEAARRAGRWKKEEGRVKSYAFVCYLIAPPRPS</sequence>
<dbReference type="EMBL" id="PEMG01000007">
    <property type="protein sequence ID" value="RTI13030.1"/>
    <property type="molecule type" value="Genomic_DNA"/>
</dbReference>
<reference evidence="1 2" key="1">
    <citation type="journal article" date="2019" name="Extremophiles">
        <title>Biogeography of thermophiles and predominance of Thermus scotoductus in domestic water heaters.</title>
        <authorList>
            <person name="Wilpiszeski R.L."/>
            <person name="Zhang Z."/>
            <person name="House C.H."/>
        </authorList>
    </citation>
    <scope>NUCLEOTIDE SEQUENCE [LARGE SCALE GENOMIC DNA]</scope>
    <source>
        <strain evidence="1 2">17_S17</strain>
    </source>
</reference>